<keyword evidence="1 2" id="KW-0808">Transferase</keyword>
<dbReference type="GO" id="GO:0016746">
    <property type="term" value="F:acyltransferase activity"/>
    <property type="evidence" value="ECO:0007669"/>
    <property type="project" value="UniProtKB-KW"/>
</dbReference>
<name>A0A5J4R358_9ZZZZ</name>
<accession>A0A5J4R358</accession>
<dbReference type="EMBL" id="SNRY01001867">
    <property type="protein sequence ID" value="KAA6328149.1"/>
    <property type="molecule type" value="Genomic_DNA"/>
</dbReference>
<dbReference type="Gene3D" id="2.160.10.10">
    <property type="entry name" value="Hexapeptide repeat proteins"/>
    <property type="match status" value="1"/>
</dbReference>
<dbReference type="InterPro" id="IPR001451">
    <property type="entry name" value="Hexapep"/>
</dbReference>
<proteinExistence type="predicted"/>
<reference evidence="2" key="1">
    <citation type="submission" date="2019-03" db="EMBL/GenBank/DDBJ databases">
        <title>Single cell metagenomics reveals metabolic interactions within the superorganism composed of flagellate Streblomastix strix and complex community of Bacteroidetes bacteria on its surface.</title>
        <authorList>
            <person name="Treitli S.C."/>
            <person name="Kolisko M."/>
            <person name="Husnik F."/>
            <person name="Keeling P."/>
            <person name="Hampl V."/>
        </authorList>
    </citation>
    <scope>NUCLEOTIDE SEQUENCE</scope>
    <source>
        <strain evidence="2">STM</strain>
    </source>
</reference>
<evidence type="ECO:0000313" key="2">
    <source>
        <dbReference type="EMBL" id="KAA6328149.1"/>
    </source>
</evidence>
<dbReference type="PANTHER" id="PTHR23416:SF78">
    <property type="entry name" value="LIPOPOLYSACCHARIDE BIOSYNTHESIS O-ACETYL TRANSFERASE WBBJ-RELATED"/>
    <property type="match status" value="1"/>
</dbReference>
<dbReference type="InterPro" id="IPR011004">
    <property type="entry name" value="Trimer_LpxA-like_sf"/>
</dbReference>
<keyword evidence="2" id="KW-0012">Acyltransferase</keyword>
<dbReference type="InterPro" id="IPR018357">
    <property type="entry name" value="Hexapep_transf_CS"/>
</dbReference>
<evidence type="ECO:0000256" key="1">
    <source>
        <dbReference type="ARBA" id="ARBA00022679"/>
    </source>
</evidence>
<dbReference type="CDD" id="cd04647">
    <property type="entry name" value="LbH_MAT_like"/>
    <property type="match status" value="1"/>
</dbReference>
<dbReference type="AlphaFoldDB" id="A0A5J4R358"/>
<dbReference type="EC" id="2.3.1.-" evidence="2"/>
<dbReference type="Pfam" id="PF00132">
    <property type="entry name" value="Hexapep"/>
    <property type="match status" value="1"/>
</dbReference>
<dbReference type="InterPro" id="IPR051159">
    <property type="entry name" value="Hexapeptide_acetyltransf"/>
</dbReference>
<dbReference type="PROSITE" id="PS00101">
    <property type="entry name" value="HEXAPEP_TRANSFERASES"/>
    <property type="match status" value="1"/>
</dbReference>
<sequence>MTLKTYFKIYGLIGIIKLAVNYIRTKIFHKEILLVRFPIEVRGKRQIEWGTRLTTGVRCRIEAFPYRHSSKLIKFGTRVEIGDFVHIAALENVIIGNHVLIGSKVYISDIQHGSYIGNKGDSNPEEIPRNRKLSCKPVEIQDNVWIGESVSVMPGVTIGKSSIIGANSVVTKSIPAYSIAVGNPAKVIKQYDFVIGKWVKI</sequence>
<organism evidence="2">
    <name type="scientific">termite gut metagenome</name>
    <dbReference type="NCBI Taxonomy" id="433724"/>
    <lineage>
        <taxon>unclassified sequences</taxon>
        <taxon>metagenomes</taxon>
        <taxon>organismal metagenomes</taxon>
    </lineage>
</organism>
<protein>
    <submittedName>
        <fullName evidence="2">Putative acetyltransferase</fullName>
        <ecNumber evidence="2">2.3.1.-</ecNumber>
    </submittedName>
</protein>
<comment type="caution">
    <text evidence="2">The sequence shown here is derived from an EMBL/GenBank/DDBJ whole genome shotgun (WGS) entry which is preliminary data.</text>
</comment>
<dbReference type="SUPFAM" id="SSF51161">
    <property type="entry name" value="Trimeric LpxA-like enzymes"/>
    <property type="match status" value="1"/>
</dbReference>
<dbReference type="PANTHER" id="PTHR23416">
    <property type="entry name" value="SIALIC ACID SYNTHASE-RELATED"/>
    <property type="match status" value="1"/>
</dbReference>
<gene>
    <name evidence="2" type="ORF">EZS27_022921</name>
</gene>